<dbReference type="Gene3D" id="3.30.360.10">
    <property type="entry name" value="Dihydrodipicolinate Reductase, domain 2"/>
    <property type="match status" value="1"/>
</dbReference>
<comment type="caution">
    <text evidence="7">Lacks conserved residue(s) required for the propagation of feature annotation.</text>
</comment>
<evidence type="ECO:0000256" key="7">
    <source>
        <dbReference type="HAMAP-Rule" id="MF_00966"/>
    </source>
</evidence>
<reference evidence="10" key="1">
    <citation type="submission" date="2008-12" db="EMBL/GenBank/DDBJ databases">
        <title>Complete sequence of Chloroflexus aggregans DSM 9485.</title>
        <authorList>
            <consortium name="US DOE Joint Genome Institute"/>
            <person name="Lucas S."/>
            <person name="Copeland A."/>
            <person name="Lapidus A."/>
            <person name="Glavina del Rio T."/>
            <person name="Dalin E."/>
            <person name="Tice H."/>
            <person name="Pitluck S."/>
            <person name="Foster B."/>
            <person name="Larimer F."/>
            <person name="Land M."/>
            <person name="Hauser L."/>
            <person name="Kyrpides N."/>
            <person name="Mikhailova N."/>
            <person name="Bryant D."/>
            <person name="Richardson P."/>
        </authorList>
    </citation>
    <scope>NUCLEOTIDE SEQUENCE</scope>
    <source>
        <strain evidence="10">DSM 9485</strain>
    </source>
</reference>
<dbReference type="KEGG" id="cag:Cagg_3190"/>
<organism evidence="10 11">
    <name type="scientific">Chloroflexus aggregans (strain MD-66 / DSM 9485)</name>
    <dbReference type="NCBI Taxonomy" id="326427"/>
    <lineage>
        <taxon>Bacteria</taxon>
        <taxon>Bacillati</taxon>
        <taxon>Chloroflexota</taxon>
        <taxon>Chloroflexia</taxon>
        <taxon>Chloroflexales</taxon>
        <taxon>Chloroflexineae</taxon>
        <taxon>Chloroflexaceae</taxon>
        <taxon>Chloroflexus</taxon>
    </lineage>
</organism>
<feature type="binding site" evidence="7">
    <location>
        <position position="263"/>
    </location>
    <ligand>
        <name>substrate</name>
    </ligand>
</feature>
<dbReference type="GO" id="GO:0005829">
    <property type="term" value="C:cytosol"/>
    <property type="evidence" value="ECO:0007669"/>
    <property type="project" value="TreeGrafter"/>
</dbReference>
<keyword evidence="11" id="KW-1185">Reference proteome</keyword>
<dbReference type="PRINTS" id="PR00079">
    <property type="entry name" value="G6PDHDRGNASE"/>
</dbReference>
<dbReference type="eggNOG" id="COG0364">
    <property type="taxonomic scope" value="Bacteria"/>
</dbReference>
<gene>
    <name evidence="7" type="primary">zwf</name>
    <name evidence="10" type="ordered locus">Cagg_3190</name>
</gene>
<dbReference type="HAMAP" id="MF_00966">
    <property type="entry name" value="G6PD"/>
    <property type="match status" value="1"/>
</dbReference>
<keyword evidence="4 7" id="KW-0521">NADP</keyword>
<name>B8G7L3_CHLAD</name>
<feature type="binding site" evidence="7">
    <location>
        <position position="244"/>
    </location>
    <ligand>
        <name>substrate</name>
    </ligand>
</feature>
<dbReference type="GO" id="GO:0050661">
    <property type="term" value="F:NADP binding"/>
    <property type="evidence" value="ECO:0007669"/>
    <property type="project" value="UniProtKB-UniRule"/>
</dbReference>
<evidence type="ECO:0000256" key="6">
    <source>
        <dbReference type="ARBA" id="ARBA00023277"/>
    </source>
</evidence>
<dbReference type="GO" id="GO:0004345">
    <property type="term" value="F:glucose-6-phosphate dehydrogenase activity"/>
    <property type="evidence" value="ECO:0007669"/>
    <property type="project" value="UniProtKB-UniRule"/>
</dbReference>
<evidence type="ECO:0000256" key="5">
    <source>
        <dbReference type="ARBA" id="ARBA00023002"/>
    </source>
</evidence>
<dbReference type="Pfam" id="PF00479">
    <property type="entry name" value="G6PD_N"/>
    <property type="match status" value="1"/>
</dbReference>
<protein>
    <recommendedName>
        <fullName evidence="7">Glucose-6-phosphate 1-dehydrogenase</fullName>
        <shortName evidence="7">G6PD</shortName>
        <ecNumber evidence="7">1.1.1.49</ecNumber>
    </recommendedName>
</protein>
<dbReference type="HOGENOM" id="CLU_013524_5_0_0"/>
<dbReference type="SUPFAM" id="SSF51735">
    <property type="entry name" value="NAD(P)-binding Rossmann-fold domains"/>
    <property type="match status" value="1"/>
</dbReference>
<accession>B8G7L3</accession>
<dbReference type="InterPro" id="IPR019796">
    <property type="entry name" value="G6P_DH_AS"/>
</dbReference>
<feature type="binding site" evidence="7">
    <location>
        <position position="210"/>
    </location>
    <ligand>
        <name>substrate</name>
    </ligand>
</feature>
<feature type="binding site" evidence="7">
    <location>
        <position position="70"/>
    </location>
    <ligand>
        <name>NADP(+)</name>
        <dbReference type="ChEBI" id="CHEBI:58349"/>
    </ligand>
</feature>
<comment type="catalytic activity">
    <reaction evidence="7">
        <text>D-glucose 6-phosphate + NADP(+) = 6-phospho-D-glucono-1,5-lactone + NADPH + H(+)</text>
        <dbReference type="Rhea" id="RHEA:15841"/>
        <dbReference type="ChEBI" id="CHEBI:15378"/>
        <dbReference type="ChEBI" id="CHEBI:57783"/>
        <dbReference type="ChEBI" id="CHEBI:57955"/>
        <dbReference type="ChEBI" id="CHEBI:58349"/>
        <dbReference type="ChEBI" id="CHEBI:61548"/>
        <dbReference type="EC" id="1.1.1.49"/>
    </reaction>
</comment>
<evidence type="ECO:0000256" key="4">
    <source>
        <dbReference type="ARBA" id="ARBA00022857"/>
    </source>
</evidence>
<dbReference type="Pfam" id="PF02781">
    <property type="entry name" value="G6PD_C"/>
    <property type="match status" value="1"/>
</dbReference>
<dbReference type="EC" id="1.1.1.49" evidence="7"/>
<dbReference type="NCBIfam" id="NF009492">
    <property type="entry name" value="PRK12853.1-3"/>
    <property type="match status" value="1"/>
</dbReference>
<dbReference type="InterPro" id="IPR022674">
    <property type="entry name" value="G6P_DH_NAD-bd"/>
</dbReference>
<dbReference type="SUPFAM" id="SSF55347">
    <property type="entry name" value="Glyceraldehyde-3-phosphate dehydrogenase-like, C-terminal domain"/>
    <property type="match status" value="1"/>
</dbReference>
<feature type="binding site" evidence="7">
    <location>
        <position position="364"/>
    </location>
    <ligand>
        <name>substrate</name>
    </ligand>
</feature>
<dbReference type="Gene3D" id="3.40.50.720">
    <property type="entry name" value="NAD(P)-binding Rossmann-like Domain"/>
    <property type="match status" value="1"/>
</dbReference>
<feature type="binding site" evidence="7">
    <location>
        <position position="176"/>
    </location>
    <ligand>
        <name>NADP(+)</name>
        <dbReference type="ChEBI" id="CHEBI:58349"/>
    </ligand>
</feature>
<comment type="pathway">
    <text evidence="1 7">Carbohydrate degradation; pentose phosphate pathway; D-ribulose 5-phosphate from D-glucose 6-phosphate (oxidative stage): step 1/3.</text>
</comment>
<comment type="function">
    <text evidence="7">Catalyzes the oxidation of glucose 6-phosphate to 6-phosphogluconolactone.</text>
</comment>
<dbReference type="NCBIfam" id="TIGR00871">
    <property type="entry name" value="zwf"/>
    <property type="match status" value="1"/>
</dbReference>
<feature type="domain" description="Glucose-6-phosphate dehydrogenase NAD-binding" evidence="8">
    <location>
        <begin position="33"/>
        <end position="215"/>
    </location>
</feature>
<feature type="domain" description="Glucose-6-phosphate dehydrogenase C-terminal" evidence="9">
    <location>
        <begin position="217"/>
        <end position="511"/>
    </location>
</feature>
<dbReference type="InterPro" id="IPR022675">
    <property type="entry name" value="G6P_DH_C"/>
</dbReference>
<evidence type="ECO:0000256" key="2">
    <source>
        <dbReference type="ARBA" id="ARBA00009975"/>
    </source>
</evidence>
<dbReference type="GO" id="GO:0009051">
    <property type="term" value="P:pentose-phosphate shunt, oxidative branch"/>
    <property type="evidence" value="ECO:0007669"/>
    <property type="project" value="TreeGrafter"/>
</dbReference>
<dbReference type="PANTHER" id="PTHR23429">
    <property type="entry name" value="GLUCOSE-6-PHOSPHATE 1-DEHYDROGENASE G6PD"/>
    <property type="match status" value="1"/>
</dbReference>
<feature type="active site" description="Proton acceptor" evidence="7">
    <location>
        <position position="268"/>
    </location>
</feature>
<dbReference type="STRING" id="326427.Cagg_3190"/>
<keyword evidence="3 7" id="KW-0313">Glucose metabolism</keyword>
<proteinExistence type="inferred from homology"/>
<dbReference type="InterPro" id="IPR036291">
    <property type="entry name" value="NAD(P)-bd_dom_sf"/>
</dbReference>
<dbReference type="GO" id="GO:0006006">
    <property type="term" value="P:glucose metabolic process"/>
    <property type="evidence" value="ECO:0007669"/>
    <property type="project" value="UniProtKB-KW"/>
</dbReference>
<evidence type="ECO:0000313" key="11">
    <source>
        <dbReference type="Proteomes" id="UP000002508"/>
    </source>
</evidence>
<keyword evidence="6 7" id="KW-0119">Carbohydrate metabolism</keyword>
<evidence type="ECO:0000313" key="10">
    <source>
        <dbReference type="EMBL" id="ACL26048.1"/>
    </source>
</evidence>
<feature type="binding site" evidence="7">
    <location>
        <position position="206"/>
    </location>
    <ligand>
        <name>substrate</name>
    </ligand>
</feature>
<dbReference type="UniPathway" id="UPA00115">
    <property type="reaction ID" value="UER00408"/>
</dbReference>
<evidence type="ECO:0000256" key="1">
    <source>
        <dbReference type="ARBA" id="ARBA00004937"/>
    </source>
</evidence>
<dbReference type="AlphaFoldDB" id="B8G7L3"/>
<evidence type="ECO:0000256" key="3">
    <source>
        <dbReference type="ARBA" id="ARBA00022526"/>
    </source>
</evidence>
<comment type="similarity">
    <text evidence="2 7">Belongs to the glucose-6-phosphate dehydrogenase family.</text>
</comment>
<dbReference type="PIRSF" id="PIRSF000110">
    <property type="entry name" value="G6PD"/>
    <property type="match status" value="1"/>
</dbReference>
<sequence>MNTGFTIVTTSAQQNPLRTGLRIARTPEPCTMVIFGASGDLTSRKLVPALYNLARERRLPGGFSVVGFARRDWTDEYFRDLLRQAVNANSRSGEVDPELWASFAQSIQYHRGTFDDSTAYERLAERLAAIDAERGTGGNRVFYLATPPEAYPTIIAQLGAHGLAHSHGWTRIIIEKPFGHDLASAQALNAEVLSVFQEDQVYRIDHYLGKETVQNILIFRFANGIFEPIWNRSHIDHVQITVAETIGVEDRGGYYDTSGALRDMIQNHLMQLLCLVAMEPPAIYDADAVRDEKVKVLRAVRPLSVKDTVRGQYGPGSANGIPVRGYREEKGVSPTSQTETYVALKLFIDNWRWAGVPFYLRSGKRLPRRVSEIAIQFKAAPTMIFADTPLNDLDPNVLAIRIQPDEGISLKFSSKTPGQPQIRPVTMDFRYGVSFGVTSPDAYERLLLDCMLGDSTLFTRRDEVEASWALLTPILQAWAEGPPLPFPNYEAGSWGPAAADDFIARDGRSWRRL</sequence>
<dbReference type="PROSITE" id="PS00069">
    <property type="entry name" value="G6P_DEHYDROGENASE"/>
    <property type="match status" value="1"/>
</dbReference>
<dbReference type="EMBL" id="CP001337">
    <property type="protein sequence ID" value="ACL26048.1"/>
    <property type="molecule type" value="Genomic_DNA"/>
</dbReference>
<evidence type="ECO:0000259" key="9">
    <source>
        <dbReference type="Pfam" id="PF02781"/>
    </source>
</evidence>
<dbReference type="Proteomes" id="UP000002508">
    <property type="component" value="Chromosome"/>
</dbReference>
<keyword evidence="5 7" id="KW-0560">Oxidoreductase</keyword>
<dbReference type="InterPro" id="IPR001282">
    <property type="entry name" value="G6P_DH"/>
</dbReference>
<dbReference type="PANTHER" id="PTHR23429:SF0">
    <property type="entry name" value="GLUCOSE-6-PHOSPHATE 1-DEHYDROGENASE"/>
    <property type="match status" value="1"/>
</dbReference>
<evidence type="ECO:0000259" key="8">
    <source>
        <dbReference type="Pfam" id="PF00479"/>
    </source>
</evidence>